<dbReference type="CDD" id="cd21790">
    <property type="entry name" value="Rad21_Rec8_M_ScRec8p-like"/>
    <property type="match status" value="1"/>
</dbReference>
<keyword evidence="1" id="KW-0175">Coiled coil</keyword>
<evidence type="ECO:0000259" key="2">
    <source>
        <dbReference type="Pfam" id="PF04825"/>
    </source>
</evidence>
<keyword evidence="4" id="KW-1185">Reference proteome</keyword>
<accession>A3GG34</accession>
<organism evidence="3 4">
    <name type="scientific">Scheffersomyces stipitis (strain ATCC 58785 / CBS 6054 / NBRC 10063 / NRRL Y-11545)</name>
    <name type="common">Yeast</name>
    <name type="synonym">Pichia stipitis</name>
    <dbReference type="NCBI Taxonomy" id="322104"/>
    <lineage>
        <taxon>Eukaryota</taxon>
        <taxon>Fungi</taxon>
        <taxon>Dikarya</taxon>
        <taxon>Ascomycota</taxon>
        <taxon>Saccharomycotina</taxon>
        <taxon>Pichiomycetes</taxon>
        <taxon>Debaryomycetaceae</taxon>
        <taxon>Scheffersomyces</taxon>
    </lineage>
</organism>
<dbReference type="GeneID" id="4851233"/>
<evidence type="ECO:0000313" key="3">
    <source>
        <dbReference type="EMBL" id="EAZ63862.2"/>
    </source>
</evidence>
<dbReference type="HOGENOM" id="CLU_430817_0_0_1"/>
<dbReference type="InParanoid" id="A3GG34"/>
<protein>
    <submittedName>
        <fullName evidence="3">Sporulation protein involved in sister chromatid cohesion</fullName>
    </submittedName>
</protein>
<dbReference type="OrthoDB" id="5427633at2759"/>
<dbReference type="eggNOG" id="ENOG502QWJ1">
    <property type="taxonomic scope" value="Eukaryota"/>
</dbReference>
<evidence type="ECO:0000313" key="4">
    <source>
        <dbReference type="Proteomes" id="UP000002258"/>
    </source>
</evidence>
<dbReference type="AlphaFoldDB" id="A3GG34"/>
<name>A3GG34_PICST</name>
<dbReference type="KEGG" id="pic:PICST_28455"/>
<feature type="coiled-coil region" evidence="1">
    <location>
        <begin position="230"/>
        <end position="257"/>
    </location>
</feature>
<dbReference type="RefSeq" id="XP_001387885.2">
    <property type="nucleotide sequence ID" value="XM_001387848.1"/>
</dbReference>
<dbReference type="OMA" id="ELIHNEQ"/>
<proteinExistence type="predicted"/>
<dbReference type="EMBL" id="AAVQ01000001">
    <property type="protein sequence ID" value="EAZ63862.2"/>
    <property type="molecule type" value="Genomic_DNA"/>
</dbReference>
<gene>
    <name evidence="3" type="primary">SPO69</name>
    <name evidence="3" type="ORF">PICST_28455</name>
</gene>
<dbReference type="InterPro" id="IPR006910">
    <property type="entry name" value="Rad21_Rec8_N"/>
</dbReference>
<dbReference type="Proteomes" id="UP000002258">
    <property type="component" value="Chromosome 1"/>
</dbReference>
<dbReference type="FunCoup" id="A3GG34">
    <property type="interactions" value="108"/>
</dbReference>
<sequence length="618" mass="70569">MDSSTGLQTAWLMATLGSKINNKTSVKRDILTTSIPQVCEELIGISKERNIRYLSNMMYGISMLYKSKINFFLNDVAFVNAKLNRDVLQLHRSEKTYNVANVFEQVVKKQVLLENDPNFNIEIDFIPSAIDFIEEMEYDENQKVKRRRRLEISQMDQMQFPTENCTSLFQINDKTKNGSRSIFDVNSSRDESALVDDLFNRSINYSTITQEDVQFEFNNDGDIVSTNNNIEEVNDLLVDLDLENNNLSQDILEERQDNLNITNDPHFLVSEQQSNSSSPSVAQEPSSIVTCTTKVTGTKRKLQRLLVDEISQITIPQSILEEAVRTYEQRMLDIHTDKFEIQHDDQMKVNEIMEALNPNFSPFLNFVNRLTLANSLYNEPVNTTRNETLTFNSTSVHSMLREIGVIRRVETLNIPEYEIGRDVILRSFEEYREEEVNDFELDQNIEQELENEAADLSTLSNDVFNLSFGNLESRSGVSTKGAQTYVPAESSQQSEEESNHTKLLKFHQLIQSRTRTYGNLYENVHRENTTFSQPFGIGSTTNEGQYYTIKFSDLIPSRSKTINEELEIPITRTLAANSFASILALATNDMVGIYVSPQASDSYGILSGEAIDIIVQIP</sequence>
<dbReference type="Pfam" id="PF04825">
    <property type="entry name" value="Rad21_Rec8_N"/>
    <property type="match status" value="1"/>
</dbReference>
<comment type="caution">
    <text evidence="3">The sequence shown here is derived from an EMBL/GenBank/DDBJ whole genome shotgun (WGS) entry which is preliminary data.</text>
</comment>
<evidence type="ECO:0000256" key="1">
    <source>
        <dbReference type="SAM" id="Coils"/>
    </source>
</evidence>
<dbReference type="STRING" id="322104.A3GG34"/>
<reference evidence="3 4" key="1">
    <citation type="journal article" date="2007" name="Nat. Biotechnol.">
        <title>Genome sequence of the lignocellulose-bioconverting and xylose-fermenting yeast Pichia stipitis.</title>
        <authorList>
            <person name="Jeffries T.W."/>
            <person name="Grigoriev I.V."/>
            <person name="Grimwood J."/>
            <person name="Laplaza J.M."/>
            <person name="Aerts A."/>
            <person name="Salamov A."/>
            <person name="Schmutz J."/>
            <person name="Lindquist E."/>
            <person name="Dehal P."/>
            <person name="Shapiro H."/>
            <person name="Jin Y.S."/>
            <person name="Passoth V."/>
            <person name="Richardson P.M."/>
        </authorList>
    </citation>
    <scope>NUCLEOTIDE SEQUENCE [LARGE SCALE GENOMIC DNA]</scope>
    <source>
        <strain evidence="4">ATCC 58785 / CBS 6054 / NBRC 10063 / NRRL Y-11545</strain>
    </source>
</reference>
<feature type="domain" description="Rad21/Rec8-like protein N-terminal" evidence="2">
    <location>
        <begin position="3"/>
        <end position="89"/>
    </location>
</feature>